<dbReference type="Pfam" id="PF20209">
    <property type="entry name" value="DUF6570"/>
    <property type="match status" value="1"/>
</dbReference>
<comment type="cofactor">
    <cofactor evidence="1">
        <name>Mg(2+)</name>
        <dbReference type="ChEBI" id="CHEBI:18420"/>
    </cofactor>
</comment>
<dbReference type="EMBL" id="MLYV02001350">
    <property type="protein sequence ID" value="PSR70495.1"/>
    <property type="molecule type" value="Genomic_DNA"/>
</dbReference>
<dbReference type="SUPFAM" id="SSF52540">
    <property type="entry name" value="P-loop containing nucleoside triphosphate hydrolases"/>
    <property type="match status" value="2"/>
</dbReference>
<evidence type="ECO:0000259" key="4">
    <source>
        <dbReference type="Pfam" id="PF14214"/>
    </source>
</evidence>
<dbReference type="GO" id="GO:0016887">
    <property type="term" value="F:ATP hydrolysis activity"/>
    <property type="evidence" value="ECO:0007669"/>
    <property type="project" value="RHEA"/>
</dbReference>
<feature type="domain" description="DNA helicase Pif1-like DEAD-box helicase" evidence="3">
    <location>
        <begin position="1236"/>
        <end position="1376"/>
    </location>
</feature>
<keyword evidence="1" id="KW-0378">Hydrolase</keyword>
<feature type="region of interest" description="Disordered" evidence="2">
    <location>
        <begin position="803"/>
        <end position="854"/>
    </location>
</feature>
<evidence type="ECO:0000259" key="3">
    <source>
        <dbReference type="Pfam" id="PF05970"/>
    </source>
</evidence>
<evidence type="ECO:0000313" key="6">
    <source>
        <dbReference type="EMBL" id="PSR70495.1"/>
    </source>
</evidence>
<dbReference type="InterPro" id="IPR051055">
    <property type="entry name" value="PIF1_helicase"/>
</dbReference>
<dbReference type="InterPro" id="IPR046700">
    <property type="entry name" value="DUF6570"/>
</dbReference>
<keyword evidence="1" id="KW-0347">Helicase</keyword>
<organism evidence="6 7">
    <name type="scientific">Hermanssonia centrifuga</name>
    <dbReference type="NCBI Taxonomy" id="98765"/>
    <lineage>
        <taxon>Eukaryota</taxon>
        <taxon>Fungi</taxon>
        <taxon>Dikarya</taxon>
        <taxon>Basidiomycota</taxon>
        <taxon>Agaricomycotina</taxon>
        <taxon>Agaricomycetes</taxon>
        <taxon>Polyporales</taxon>
        <taxon>Meruliaceae</taxon>
        <taxon>Hermanssonia</taxon>
    </lineage>
</organism>
<protein>
    <recommendedName>
        <fullName evidence="1">ATP-dependent DNA helicase</fullName>
        <ecNumber evidence="1">5.6.2.3</ecNumber>
    </recommendedName>
</protein>
<dbReference type="GO" id="GO:0000723">
    <property type="term" value="P:telomere maintenance"/>
    <property type="evidence" value="ECO:0007669"/>
    <property type="project" value="InterPro"/>
</dbReference>
<sequence length="1747" mass="195425">MWVGRIPWELQVLTVPEQLLVALVHPRIYVFKLYPKNKDFRPDPASLQRGMRGNVSTYAQDIDGVTSMVEGRLLPQPLEVLSSVITITYIGKGQLPKPSLHSTFRVRREVIRRALHWLKVHNAKYYGDISIDESRLAQYPEDGVPMEIEDIIRHTTDTGLVDEENVGYVPEDDDDMAADGNAEVNIDDAPCGDGDEPDVIPFQMSGSVDTDLTKMTSAELMIWGMSNLWTEGREGGYSVRHGRHPVRDLPPRQHPQGDIAVGEGDDIALPDEQVLNYFERAFPGLFPYGCGGIEAERTKAVDFPAHVRWALQYHDRRFRKHDTFPFVAFGIKQKRQALANATIQMRRRDFEQDARIMADITTERMQRAVVEEEKGLPISDPAVRVLRKHVQATAGRVVGTDNSRYRLRSEIWSTSIALGPPAIWSTINLNDSHDPLAQAFCGEQINLDHFVATMGPDKDQRGRNIAQDPYGAAKFFHFTLNAILETLLQVKVSKYQVKSDVGIFGKVSAYFGTVEAQGRGTLHLHMLIWLKNAPSSDELLEMLKSDLFRDKMKAFIQANIRAYCPGLESADSVKAIPSDQAAGFTRPLHPDSPTYAQDAKTRELVLARTLQVHTCKIRRCLQFDKHGHLVCKRKAPWATADEDFVQESGQWGAKRLYAYVNGWNPSILLYGRCNNDCKMLTNGRDTKNLSYYVTSYAVKKQGRGFNMSAILAQGYAYHVKHPRADYVDSLRDTQRLLIFRLVHSINREQELSGPMVMSYLMGWGDVYRSHQYSAVFWSSFVSALAKVFPDLYTRPVVPDVEHSENVEVVNNGDNDEEARAQHMPQSSARGGESDGEGARDTDGGGDRDAADETVLDNDMITLEINAGGRLFVKSQVTDYQYRGAELQHYNVYDFFADTYEAPITDSQRPLPTELPELPPASNSVNEPEHPRVRGRRCHVRSRYQTQHHHAANKLRVVRSPLHRNIVNFVGRFFPSRDDPVSYAFYCASMLVLLKPWRNLATDLKRTDQSWAESFTEFRAAASQRIIRTLAGIQYYHDCRSAASAEEADHPLPMDDSDHVMGGVDDIDASPDEVRLDTLVSEAAIARVLAEQTSMAELLHAKYAIEVAKGAKIFAPGECIWTPSEVNDRISNATGGDLANLAAWQMQMQRDVARLNGVVDPAVIAAAGPEDNGAIEQDQGRPEPEGPSVRPSTTEQDLGVLTAANPAMLKDDQFRAFDIIRWHLNETLAGNEPPPLRLILYGEGGTGKSKVIQTVTEEFVARGAHQLLVKAAYTGVAASLIDGKTTHTIAALTVKRGDTQSVSDSTKAKLQALWKDKRYLIVDEYSMLGKSHLVRMERSIAIGKEGGEGHRAGVTWGGVNIILCGDLHQFPPVAQATQEFLYYPGVLGNTTGDTAIGRRLYEEFNLVVILNEQMRVTDPIWRDMLVHLRRGEVRRRHITMLRTLILGQGSKATAVDFNDGPWSQASLVTPRHAVRNLWNEHGARKSCAQSGNQLFVCTAEDRVFNGGTSLTPLTLPERYAVANRSKTDSRRAKKDLPHVVELAKGMAVLVTENIETDLDLTNGSRGTIVDIILHEEEPPVGTEAVVHLKYLPAYVLVKMARTRASKLANLDEGVIPVEPAKHTMAIKLDTRAGKVVKRTVHRRQFPITPAYAFTDYRSQGQTLPYVIVDIASPPTGSLSLFNLYVALSRSSGRGSIRLLRDFDDKWFRQAHDPELLIEDERLQALDAHTKQWWQQMGGEGRRLEARQA</sequence>
<dbReference type="GO" id="GO:0006281">
    <property type="term" value="P:DNA repair"/>
    <property type="evidence" value="ECO:0007669"/>
    <property type="project" value="UniProtKB-KW"/>
</dbReference>
<dbReference type="EC" id="5.6.2.3" evidence="1"/>
<dbReference type="Pfam" id="PF05970">
    <property type="entry name" value="PIF1"/>
    <property type="match status" value="1"/>
</dbReference>
<reference evidence="6 7" key="1">
    <citation type="submission" date="2018-02" db="EMBL/GenBank/DDBJ databases">
        <title>Genome sequence of the basidiomycete white-rot fungus Phlebia centrifuga.</title>
        <authorList>
            <person name="Granchi Z."/>
            <person name="Peng M."/>
            <person name="de Vries R.P."/>
            <person name="Hilden K."/>
            <person name="Makela M.R."/>
            <person name="Grigoriev I."/>
            <person name="Riley R."/>
        </authorList>
    </citation>
    <scope>NUCLEOTIDE SEQUENCE [LARGE SCALE GENOMIC DNA]</scope>
    <source>
        <strain evidence="6 7">FBCC195</strain>
    </source>
</reference>
<keyword evidence="1" id="KW-0227">DNA damage</keyword>
<evidence type="ECO:0000256" key="1">
    <source>
        <dbReference type="RuleBase" id="RU363044"/>
    </source>
</evidence>
<keyword evidence="7" id="KW-1185">Reference proteome</keyword>
<name>A0A2R6NDR4_9APHY</name>
<dbReference type="PANTHER" id="PTHR47642:SF5">
    <property type="entry name" value="ATP-DEPENDENT DNA HELICASE"/>
    <property type="match status" value="1"/>
</dbReference>
<keyword evidence="1" id="KW-0233">DNA recombination</keyword>
<evidence type="ECO:0000256" key="2">
    <source>
        <dbReference type="SAM" id="MobiDB-lite"/>
    </source>
</evidence>
<gene>
    <name evidence="6" type="ORF">PHLCEN_2v13646</name>
</gene>
<dbReference type="InterPro" id="IPR025476">
    <property type="entry name" value="Helitron_helicase-like"/>
</dbReference>
<comment type="caution">
    <text evidence="6">The sequence shown here is derived from an EMBL/GenBank/DDBJ whole genome shotgun (WGS) entry which is preliminary data.</text>
</comment>
<keyword evidence="1" id="KW-0067">ATP-binding</keyword>
<evidence type="ECO:0000313" key="7">
    <source>
        <dbReference type="Proteomes" id="UP000186601"/>
    </source>
</evidence>
<dbReference type="Proteomes" id="UP000186601">
    <property type="component" value="Unassembled WGS sequence"/>
</dbReference>
<evidence type="ECO:0000259" key="5">
    <source>
        <dbReference type="Pfam" id="PF20209"/>
    </source>
</evidence>
<feature type="compositionally biased region" description="Basic and acidic residues" evidence="2">
    <location>
        <begin position="836"/>
        <end position="850"/>
    </location>
</feature>
<feature type="domain" description="DUF6570" evidence="5">
    <location>
        <begin position="1"/>
        <end position="137"/>
    </location>
</feature>
<proteinExistence type="inferred from homology"/>
<feature type="domain" description="Helitron helicase-like" evidence="4">
    <location>
        <begin position="306"/>
        <end position="528"/>
    </location>
</feature>
<dbReference type="STRING" id="98765.A0A2R6NDR4"/>
<keyword evidence="1" id="KW-0234">DNA repair</keyword>
<dbReference type="Pfam" id="PF14214">
    <property type="entry name" value="Helitron_like_N"/>
    <property type="match status" value="1"/>
</dbReference>
<accession>A0A2R6NDR4</accession>
<dbReference type="PANTHER" id="PTHR47642">
    <property type="entry name" value="ATP-DEPENDENT DNA HELICASE"/>
    <property type="match status" value="1"/>
</dbReference>
<dbReference type="GO" id="GO:0005524">
    <property type="term" value="F:ATP binding"/>
    <property type="evidence" value="ECO:0007669"/>
    <property type="project" value="UniProtKB-KW"/>
</dbReference>
<dbReference type="GO" id="GO:0006310">
    <property type="term" value="P:DNA recombination"/>
    <property type="evidence" value="ECO:0007669"/>
    <property type="project" value="UniProtKB-KW"/>
</dbReference>
<dbReference type="InterPro" id="IPR027417">
    <property type="entry name" value="P-loop_NTPase"/>
</dbReference>
<keyword evidence="1" id="KW-0547">Nucleotide-binding</keyword>
<comment type="catalytic activity">
    <reaction evidence="1">
        <text>ATP + H2O = ADP + phosphate + H(+)</text>
        <dbReference type="Rhea" id="RHEA:13065"/>
        <dbReference type="ChEBI" id="CHEBI:15377"/>
        <dbReference type="ChEBI" id="CHEBI:15378"/>
        <dbReference type="ChEBI" id="CHEBI:30616"/>
        <dbReference type="ChEBI" id="CHEBI:43474"/>
        <dbReference type="ChEBI" id="CHEBI:456216"/>
        <dbReference type="EC" id="5.6.2.3"/>
    </reaction>
</comment>
<comment type="similarity">
    <text evidence="1">Belongs to the helicase family.</text>
</comment>
<dbReference type="OrthoDB" id="2801422at2759"/>
<dbReference type="InterPro" id="IPR010285">
    <property type="entry name" value="DNA_helicase_pif1-like_DEAD"/>
</dbReference>
<dbReference type="GO" id="GO:0043139">
    <property type="term" value="F:5'-3' DNA helicase activity"/>
    <property type="evidence" value="ECO:0007669"/>
    <property type="project" value="UniProtKB-EC"/>
</dbReference>
<feature type="region of interest" description="Disordered" evidence="2">
    <location>
        <begin position="1167"/>
        <end position="1193"/>
    </location>
</feature>
<dbReference type="Gene3D" id="3.40.50.300">
    <property type="entry name" value="P-loop containing nucleotide triphosphate hydrolases"/>
    <property type="match status" value="1"/>
</dbReference>